<dbReference type="STRING" id="31246.A0A183Q480"/>
<dbReference type="PANTHER" id="PTHR13720">
    <property type="entry name" value="WD-40 REPEAT PROTEIN"/>
    <property type="match status" value="1"/>
</dbReference>
<dbReference type="Gene3D" id="2.130.10.10">
    <property type="entry name" value="YVTN repeat-like/Quinoprotein amine dehydrogenase"/>
    <property type="match status" value="1"/>
</dbReference>
<dbReference type="SUPFAM" id="SSF50978">
    <property type="entry name" value="WD40 repeat-like"/>
    <property type="match status" value="1"/>
</dbReference>
<keyword evidence="3" id="KW-0677">Repeat</keyword>
<keyword evidence="8" id="KW-1185">Reference proteome</keyword>
<evidence type="ECO:0000256" key="1">
    <source>
        <dbReference type="ARBA" id="ARBA00004138"/>
    </source>
</evidence>
<protein>
    <recommendedName>
        <fullName evidence="5">Cilia- and flagella-associated protein 251</fullName>
    </recommendedName>
</protein>
<dbReference type="InterPro" id="IPR036322">
    <property type="entry name" value="WD40_repeat_dom_sf"/>
</dbReference>
<dbReference type="EMBL" id="UZAL01047252">
    <property type="protein sequence ID" value="VDP84798.1"/>
    <property type="molecule type" value="Genomic_DNA"/>
</dbReference>
<dbReference type="AlphaFoldDB" id="A0A183Q480"/>
<evidence type="ECO:0000256" key="6">
    <source>
        <dbReference type="SAM" id="MobiDB-lite"/>
    </source>
</evidence>
<comment type="subcellular location">
    <subcellularLocation>
        <location evidence="1">Cell projection</location>
        <location evidence="1">Cilium</location>
    </subcellularLocation>
</comment>
<evidence type="ECO:0000256" key="3">
    <source>
        <dbReference type="ARBA" id="ARBA00022737"/>
    </source>
</evidence>
<sequence>MNDFDPNYASENSYPVYHHVSPQQTSNSNESLNVTDNINPNDDCDKNPEGLSEPKHLTERKTENGISCFNPIMPEAISPLWTFGFNQSVPLINLSDDRSSIVFYSSAHLLVLFDIKNNSQKILRGHCNEVTSIACSGDKRWLVSGDRGIDSAVIVWDVKTREAVRTITKPHSYGVISVALTKDARYLATLGADPVDQSFSIWNWTTGSNLPHCQSNQQKDMVAYAPSLKDDDFKQKVGQFCCTEYVPDKSIAITGTSTGLLVIWESDKQPVKGKSHRDLIVNNILCPTSEAGLTTTVM</sequence>
<evidence type="ECO:0000256" key="2">
    <source>
        <dbReference type="ARBA" id="ARBA00022574"/>
    </source>
</evidence>
<keyword evidence="2" id="KW-0853">WD repeat</keyword>
<dbReference type="InterPro" id="IPR050630">
    <property type="entry name" value="WD_repeat_EMAP"/>
</dbReference>
<dbReference type="GO" id="GO:0031514">
    <property type="term" value="C:motile cilium"/>
    <property type="evidence" value="ECO:0007669"/>
    <property type="project" value="TreeGrafter"/>
</dbReference>
<dbReference type="SMART" id="SM00320">
    <property type="entry name" value="WD40"/>
    <property type="match status" value="3"/>
</dbReference>
<proteinExistence type="predicted"/>
<feature type="region of interest" description="Disordered" evidence="6">
    <location>
        <begin position="1"/>
        <end position="57"/>
    </location>
</feature>
<evidence type="ECO:0000313" key="8">
    <source>
        <dbReference type="Proteomes" id="UP000269396"/>
    </source>
</evidence>
<evidence type="ECO:0000256" key="5">
    <source>
        <dbReference type="ARBA" id="ARBA00040994"/>
    </source>
</evidence>
<dbReference type="InterPro" id="IPR001680">
    <property type="entry name" value="WD40_rpt"/>
</dbReference>
<evidence type="ECO:0000313" key="7">
    <source>
        <dbReference type="EMBL" id="VDP84798.1"/>
    </source>
</evidence>
<dbReference type="PANTHER" id="PTHR13720:SF13">
    <property type="entry name" value="CILIA- AND FLAGELLA-ASSOCIATED PROTEIN 251"/>
    <property type="match status" value="1"/>
</dbReference>
<gene>
    <name evidence="7" type="ORF">SMTD_LOCUS21414</name>
</gene>
<name>A0A183Q480_9TREM</name>
<evidence type="ECO:0000256" key="4">
    <source>
        <dbReference type="ARBA" id="ARBA00023273"/>
    </source>
</evidence>
<organism evidence="7 8">
    <name type="scientific">Schistosoma mattheei</name>
    <dbReference type="NCBI Taxonomy" id="31246"/>
    <lineage>
        <taxon>Eukaryota</taxon>
        <taxon>Metazoa</taxon>
        <taxon>Spiralia</taxon>
        <taxon>Lophotrochozoa</taxon>
        <taxon>Platyhelminthes</taxon>
        <taxon>Trematoda</taxon>
        <taxon>Digenea</taxon>
        <taxon>Strigeidida</taxon>
        <taxon>Schistosomatoidea</taxon>
        <taxon>Schistosomatidae</taxon>
        <taxon>Schistosoma</taxon>
    </lineage>
</organism>
<keyword evidence="4" id="KW-0966">Cell projection</keyword>
<dbReference type="Proteomes" id="UP000269396">
    <property type="component" value="Unassembled WGS sequence"/>
</dbReference>
<dbReference type="InterPro" id="IPR015943">
    <property type="entry name" value="WD40/YVTN_repeat-like_dom_sf"/>
</dbReference>
<dbReference type="Pfam" id="PF00400">
    <property type="entry name" value="WD40"/>
    <property type="match status" value="1"/>
</dbReference>
<reference evidence="7 8" key="1">
    <citation type="submission" date="2018-11" db="EMBL/GenBank/DDBJ databases">
        <authorList>
            <consortium name="Pathogen Informatics"/>
        </authorList>
    </citation>
    <scope>NUCLEOTIDE SEQUENCE [LARGE SCALE GENOMIC DNA]</scope>
    <source>
        <strain>Denwood</strain>
        <strain evidence="8">Zambia</strain>
    </source>
</reference>
<accession>A0A183Q480</accession>
<feature type="compositionally biased region" description="Polar residues" evidence="6">
    <location>
        <begin position="21"/>
        <end position="40"/>
    </location>
</feature>
<feature type="compositionally biased region" description="Basic and acidic residues" evidence="6">
    <location>
        <begin position="43"/>
        <end position="57"/>
    </location>
</feature>